<comment type="similarity">
    <text evidence="2">Belongs to the eukaryotic RPC7 RNA polymerase subunit family.</text>
</comment>
<comment type="caution">
    <text evidence="5">The sequence shown here is derived from an EMBL/GenBank/DDBJ whole genome shotgun (WGS) entry which is preliminary data.</text>
</comment>
<proteinExistence type="inferred from homology"/>
<dbReference type="Pfam" id="PF11705">
    <property type="entry name" value="RNA_pol_3_Rpc31"/>
    <property type="match status" value="1"/>
</dbReference>
<dbReference type="AlphaFoldDB" id="A0A098VTV9"/>
<dbReference type="VEuPathDB" id="MicrosporidiaDB:DI09_194p20"/>
<dbReference type="Proteomes" id="UP000029725">
    <property type="component" value="Unassembled WGS sequence"/>
</dbReference>
<feature type="compositionally biased region" description="Acidic residues" evidence="4">
    <location>
        <begin position="240"/>
        <end position="258"/>
    </location>
</feature>
<name>A0A098VTV9_9MICR</name>
<comment type="subcellular location">
    <subcellularLocation>
        <location evidence="1">Nucleus</location>
    </subcellularLocation>
</comment>
<keyword evidence="6" id="KW-1185">Reference proteome</keyword>
<reference evidence="5 6" key="1">
    <citation type="submission" date="2014-04" db="EMBL/GenBank/DDBJ databases">
        <title>A new species of microsporidia sheds light on the evolution of extreme parasitism.</title>
        <authorList>
            <person name="Haag K.L."/>
            <person name="James T.Y."/>
            <person name="Larsson R."/>
            <person name="Schaer T.M."/>
            <person name="Refardt D."/>
            <person name="Pombert J.-F."/>
            <person name="Ebert D."/>
        </authorList>
    </citation>
    <scope>NUCLEOTIDE SEQUENCE [LARGE SCALE GENOMIC DNA]</scope>
    <source>
        <strain evidence="5 6">UGP3</strain>
        <tissue evidence="5">Spores</tissue>
    </source>
</reference>
<evidence type="ECO:0000313" key="6">
    <source>
        <dbReference type="Proteomes" id="UP000029725"/>
    </source>
</evidence>
<feature type="compositionally biased region" description="Acidic residues" evidence="4">
    <location>
        <begin position="213"/>
        <end position="233"/>
    </location>
</feature>
<dbReference type="GO" id="GO:0005666">
    <property type="term" value="C:RNA polymerase III complex"/>
    <property type="evidence" value="ECO:0007669"/>
    <property type="project" value="TreeGrafter"/>
</dbReference>
<feature type="compositionally biased region" description="Basic and acidic residues" evidence="4">
    <location>
        <begin position="196"/>
        <end position="212"/>
    </location>
</feature>
<dbReference type="GO" id="GO:0006383">
    <property type="term" value="P:transcription by RNA polymerase III"/>
    <property type="evidence" value="ECO:0007669"/>
    <property type="project" value="InterPro"/>
</dbReference>
<accession>A0A098VTV9</accession>
<protein>
    <recommendedName>
        <fullName evidence="7">DNA-directed RNA polymerase III subunit</fullName>
    </recommendedName>
</protein>
<dbReference type="PANTHER" id="PTHR15367">
    <property type="entry name" value="DNA-DIRECTED RNA POLYMERASE III"/>
    <property type="match status" value="1"/>
</dbReference>
<keyword evidence="3" id="KW-0539">Nucleus</keyword>
<dbReference type="PANTHER" id="PTHR15367:SF2">
    <property type="entry name" value="DNA-DIRECTED RNA POLYMERASE III SUBUNIT"/>
    <property type="match status" value="1"/>
</dbReference>
<evidence type="ECO:0008006" key="7">
    <source>
        <dbReference type="Google" id="ProtNLM"/>
    </source>
</evidence>
<evidence type="ECO:0000256" key="2">
    <source>
        <dbReference type="ARBA" id="ARBA00008352"/>
    </source>
</evidence>
<gene>
    <name evidence="5" type="ORF">DI09_194p20</name>
</gene>
<evidence type="ECO:0000256" key="1">
    <source>
        <dbReference type="ARBA" id="ARBA00004123"/>
    </source>
</evidence>
<sequence length="258" mass="29213">MSARGDRSSRGGRGGKNFQSKAALPPSIQHSISGYPSSYAINALMGEVLAPKKSSKPLFPEFSLPIPEPIVPRIKRLLSIKQQLDAIFANSAYHIEEKQPPKSSVFETIYFVEVPRYSDKYEKPASSKPKIHDIHIANLKAIPEELLAVYRPEKAFQKKIMSSLSLSFAEDIQTTVSPIQFFSFLKIDDLEKEEKQRDSMKATLEDTPKQETLDEEDAPEEFEEEEEEFDDNDYNANYFDPEDDFGGDFDDGDDGPIY</sequence>
<dbReference type="GeneID" id="25258839"/>
<evidence type="ECO:0000313" key="5">
    <source>
        <dbReference type="EMBL" id="KGG52274.1"/>
    </source>
</evidence>
<dbReference type="RefSeq" id="XP_013238710.1">
    <property type="nucleotide sequence ID" value="XM_013383256.1"/>
</dbReference>
<feature type="region of interest" description="Disordered" evidence="4">
    <location>
        <begin position="196"/>
        <end position="258"/>
    </location>
</feature>
<evidence type="ECO:0000256" key="4">
    <source>
        <dbReference type="SAM" id="MobiDB-lite"/>
    </source>
</evidence>
<dbReference type="HOGENOM" id="CLU_1078010_0_0_1"/>
<dbReference type="InterPro" id="IPR024661">
    <property type="entry name" value="RNA_pol_III_Rpc31"/>
</dbReference>
<feature type="region of interest" description="Disordered" evidence="4">
    <location>
        <begin position="1"/>
        <end position="25"/>
    </location>
</feature>
<dbReference type="EMBL" id="JMKJ01000104">
    <property type="protein sequence ID" value="KGG52274.1"/>
    <property type="molecule type" value="Genomic_DNA"/>
</dbReference>
<evidence type="ECO:0000256" key="3">
    <source>
        <dbReference type="ARBA" id="ARBA00023242"/>
    </source>
</evidence>
<organism evidence="5 6">
    <name type="scientific">Mitosporidium daphniae</name>
    <dbReference type="NCBI Taxonomy" id="1485682"/>
    <lineage>
        <taxon>Eukaryota</taxon>
        <taxon>Fungi</taxon>
        <taxon>Fungi incertae sedis</taxon>
        <taxon>Microsporidia</taxon>
        <taxon>Mitosporidium</taxon>
    </lineage>
</organism>